<name>A0A7E4ULC2_PANRE</name>
<reference evidence="3" key="2">
    <citation type="submission" date="2020-10" db="UniProtKB">
        <authorList>
            <consortium name="WormBaseParasite"/>
        </authorList>
    </citation>
    <scope>IDENTIFICATION</scope>
</reference>
<feature type="transmembrane region" description="Helical" evidence="1">
    <location>
        <begin position="20"/>
        <end position="39"/>
    </location>
</feature>
<accession>A0A7E4ULC2</accession>
<evidence type="ECO:0000313" key="3">
    <source>
        <dbReference type="WBParaSite" id="Pan_g10129.t1"/>
    </source>
</evidence>
<dbReference type="WBParaSite" id="Pan_g10129.t1">
    <property type="protein sequence ID" value="Pan_g10129.t1"/>
    <property type="gene ID" value="Pan_g10129"/>
</dbReference>
<sequence>MLQLVQNMTDYFKYLVLTDYIIFTVINLYTIWITSKILYHIIFCQRNSTIKIVPILTVHVISWWVSSVFGLPLSVYSIAFWRPGIRYFVEKHCFRNICNL</sequence>
<reference evidence="2" key="1">
    <citation type="journal article" date="2013" name="Genetics">
        <title>The draft genome and transcriptome of Panagrellus redivivus are shaped by the harsh demands of a free-living lifestyle.</title>
        <authorList>
            <person name="Srinivasan J."/>
            <person name="Dillman A.R."/>
            <person name="Macchietto M.G."/>
            <person name="Heikkinen L."/>
            <person name="Lakso M."/>
            <person name="Fracchia K.M."/>
            <person name="Antoshechkin I."/>
            <person name="Mortazavi A."/>
            <person name="Wong G."/>
            <person name="Sternberg P.W."/>
        </authorList>
    </citation>
    <scope>NUCLEOTIDE SEQUENCE [LARGE SCALE GENOMIC DNA]</scope>
    <source>
        <strain evidence="2">MT8872</strain>
    </source>
</reference>
<keyword evidence="1" id="KW-1133">Transmembrane helix</keyword>
<keyword evidence="1" id="KW-0472">Membrane</keyword>
<dbReference type="Proteomes" id="UP000492821">
    <property type="component" value="Unassembled WGS sequence"/>
</dbReference>
<organism evidence="2 3">
    <name type="scientific">Panagrellus redivivus</name>
    <name type="common">Microworm</name>
    <dbReference type="NCBI Taxonomy" id="6233"/>
    <lineage>
        <taxon>Eukaryota</taxon>
        <taxon>Metazoa</taxon>
        <taxon>Ecdysozoa</taxon>
        <taxon>Nematoda</taxon>
        <taxon>Chromadorea</taxon>
        <taxon>Rhabditida</taxon>
        <taxon>Tylenchina</taxon>
        <taxon>Panagrolaimomorpha</taxon>
        <taxon>Panagrolaimoidea</taxon>
        <taxon>Panagrolaimidae</taxon>
        <taxon>Panagrellus</taxon>
    </lineage>
</organism>
<keyword evidence="2" id="KW-1185">Reference proteome</keyword>
<proteinExistence type="predicted"/>
<evidence type="ECO:0000256" key="1">
    <source>
        <dbReference type="SAM" id="Phobius"/>
    </source>
</evidence>
<dbReference type="AlphaFoldDB" id="A0A7E4ULC2"/>
<feature type="transmembrane region" description="Helical" evidence="1">
    <location>
        <begin position="60"/>
        <end position="81"/>
    </location>
</feature>
<protein>
    <submittedName>
        <fullName evidence="3">G-protein coupled receptors family 1 profile domain-containing protein</fullName>
    </submittedName>
</protein>
<evidence type="ECO:0000313" key="2">
    <source>
        <dbReference type="Proteomes" id="UP000492821"/>
    </source>
</evidence>
<keyword evidence="1" id="KW-0812">Transmembrane</keyword>